<gene>
    <name evidence="28" type="primary">DNA2_2</name>
    <name evidence="28" type="ORF">KI688_007875</name>
</gene>
<dbReference type="Pfam" id="PF08696">
    <property type="entry name" value="Dna2"/>
    <property type="match status" value="1"/>
</dbReference>
<evidence type="ECO:0000256" key="20">
    <source>
        <dbReference type="ARBA" id="ARBA00023242"/>
    </source>
</evidence>
<keyword evidence="15" id="KW-0067">ATP-binding</keyword>
<dbReference type="InterPro" id="IPR041679">
    <property type="entry name" value="DNA2/NAM7-like_C"/>
</dbReference>
<dbReference type="GO" id="GO:0043139">
    <property type="term" value="F:5'-3' DNA helicase activity"/>
    <property type="evidence" value="ECO:0007669"/>
    <property type="project" value="TreeGrafter"/>
</dbReference>
<dbReference type="Pfam" id="PF13087">
    <property type="entry name" value="AAA_12"/>
    <property type="match status" value="1"/>
</dbReference>
<evidence type="ECO:0000259" key="24">
    <source>
        <dbReference type="Pfam" id="PF01930"/>
    </source>
</evidence>
<keyword evidence="18" id="KW-0238">DNA-binding</keyword>
<feature type="region of interest" description="Disordered" evidence="23">
    <location>
        <begin position="243"/>
        <end position="300"/>
    </location>
</feature>
<dbReference type="InterPro" id="IPR041677">
    <property type="entry name" value="DNA2/NAM7_AAA_11"/>
</dbReference>
<feature type="region of interest" description="Disordered" evidence="23">
    <location>
        <begin position="139"/>
        <end position="168"/>
    </location>
</feature>
<keyword evidence="29" id="KW-1185">Reference proteome</keyword>
<organism evidence="28 29">
    <name type="scientific">Linnemannia hyalina</name>
    <dbReference type="NCBI Taxonomy" id="64524"/>
    <lineage>
        <taxon>Eukaryota</taxon>
        <taxon>Fungi</taxon>
        <taxon>Fungi incertae sedis</taxon>
        <taxon>Mucoromycota</taxon>
        <taxon>Mortierellomycotina</taxon>
        <taxon>Mortierellomycetes</taxon>
        <taxon>Mortierellales</taxon>
        <taxon>Mortierellaceae</taxon>
        <taxon>Linnemannia</taxon>
    </lineage>
</organism>
<feature type="region of interest" description="Disordered" evidence="23">
    <location>
        <begin position="1627"/>
        <end position="1652"/>
    </location>
</feature>
<feature type="domain" description="DNA2/NAM7 helicase helicase" evidence="26">
    <location>
        <begin position="1271"/>
        <end position="1335"/>
    </location>
</feature>
<keyword evidence="8" id="KW-0540">Nuclease</keyword>
<evidence type="ECO:0000256" key="11">
    <source>
        <dbReference type="ARBA" id="ARBA00022759"/>
    </source>
</evidence>
<evidence type="ECO:0000256" key="13">
    <source>
        <dbReference type="ARBA" id="ARBA00022801"/>
    </source>
</evidence>
<evidence type="ECO:0000256" key="1">
    <source>
        <dbReference type="ARBA" id="ARBA00001966"/>
    </source>
</evidence>
<comment type="subcellular location">
    <subcellularLocation>
        <location evidence="2">Nucleus</location>
    </subcellularLocation>
</comment>
<keyword evidence="10" id="KW-0547">Nucleotide-binding</keyword>
<keyword evidence="21" id="KW-0511">Multifunctional enzyme</keyword>
<dbReference type="CDD" id="cd22318">
    <property type="entry name" value="DNA2_N-like"/>
    <property type="match status" value="1"/>
</dbReference>
<dbReference type="CDD" id="cd18041">
    <property type="entry name" value="DEXXQc_DNA2"/>
    <property type="match status" value="1"/>
</dbReference>
<dbReference type="GO" id="GO:0005634">
    <property type="term" value="C:nucleus"/>
    <property type="evidence" value="ECO:0007669"/>
    <property type="project" value="UniProtKB-SubCell"/>
</dbReference>
<dbReference type="GO" id="GO:0051539">
    <property type="term" value="F:4 iron, 4 sulfur cluster binding"/>
    <property type="evidence" value="ECO:0007669"/>
    <property type="project" value="UniProtKB-KW"/>
</dbReference>
<dbReference type="Gene3D" id="3.90.320.10">
    <property type="match status" value="1"/>
</dbReference>
<dbReference type="GO" id="GO:0005524">
    <property type="term" value="F:ATP binding"/>
    <property type="evidence" value="ECO:0007669"/>
    <property type="project" value="UniProtKB-KW"/>
</dbReference>
<dbReference type="InterPro" id="IPR047187">
    <property type="entry name" value="SF1_C_Upf1"/>
</dbReference>
<evidence type="ECO:0000256" key="16">
    <source>
        <dbReference type="ARBA" id="ARBA00023004"/>
    </source>
</evidence>
<dbReference type="Gene3D" id="3.40.50.300">
    <property type="entry name" value="P-loop containing nucleotide triphosphate hydrolases"/>
    <property type="match status" value="3"/>
</dbReference>
<dbReference type="EC" id="3.6.4.12" evidence="4"/>
<evidence type="ECO:0000259" key="26">
    <source>
        <dbReference type="Pfam" id="PF13086"/>
    </source>
</evidence>
<protein>
    <recommendedName>
        <fullName evidence="5">DNA replication ATP-dependent helicase/nuclease DNA2</fullName>
        <ecNumber evidence="4">3.6.4.12</ecNumber>
    </recommendedName>
</protein>
<dbReference type="InterPro" id="IPR026851">
    <property type="entry name" value="Dna2/JHS1_DEXXQ-box"/>
</dbReference>
<evidence type="ECO:0000256" key="14">
    <source>
        <dbReference type="ARBA" id="ARBA00022806"/>
    </source>
</evidence>
<dbReference type="InterPro" id="IPR050534">
    <property type="entry name" value="Coronavir_polyprotein_1ab"/>
</dbReference>
<dbReference type="PANTHER" id="PTHR43788">
    <property type="entry name" value="DNA2/NAM7 HELICASE FAMILY MEMBER"/>
    <property type="match status" value="1"/>
</dbReference>
<evidence type="ECO:0000256" key="9">
    <source>
        <dbReference type="ARBA" id="ARBA00022723"/>
    </source>
</evidence>
<keyword evidence="20" id="KW-0539">Nucleus</keyword>
<evidence type="ECO:0000256" key="8">
    <source>
        <dbReference type="ARBA" id="ARBA00022722"/>
    </source>
</evidence>
<keyword evidence="12" id="KW-0227">DNA damage</keyword>
<keyword evidence="7" id="KW-0235">DNA replication</keyword>
<dbReference type="Pfam" id="PF01930">
    <property type="entry name" value="Cas_Cas4"/>
    <property type="match status" value="1"/>
</dbReference>
<dbReference type="GO" id="GO:0006260">
    <property type="term" value="P:DNA replication"/>
    <property type="evidence" value="ECO:0007669"/>
    <property type="project" value="UniProtKB-KW"/>
</dbReference>
<feature type="domain" description="DNA replication factor Dna2 N-terminal" evidence="25">
    <location>
        <begin position="561"/>
        <end position="764"/>
    </location>
</feature>
<feature type="domain" description="DNA2/NAM7 helicase-like C-terminal" evidence="27">
    <location>
        <begin position="1345"/>
        <end position="1582"/>
    </location>
</feature>
<feature type="compositionally biased region" description="Basic residues" evidence="23">
    <location>
        <begin position="152"/>
        <end position="163"/>
    </location>
</feature>
<evidence type="ECO:0000256" key="10">
    <source>
        <dbReference type="ARBA" id="ARBA00022741"/>
    </source>
</evidence>
<evidence type="ECO:0000256" key="19">
    <source>
        <dbReference type="ARBA" id="ARBA00023204"/>
    </source>
</evidence>
<comment type="similarity">
    <text evidence="3">Belongs to the DNA2/NAM7 helicase family.</text>
</comment>
<dbReference type="InterPro" id="IPR027417">
    <property type="entry name" value="P-loop_NTPase"/>
</dbReference>
<feature type="domain" description="DUF83" evidence="24">
    <location>
        <begin position="777"/>
        <end position="882"/>
    </location>
</feature>
<dbReference type="GO" id="GO:0003677">
    <property type="term" value="F:DNA binding"/>
    <property type="evidence" value="ECO:0007669"/>
    <property type="project" value="UniProtKB-KW"/>
</dbReference>
<dbReference type="PANTHER" id="PTHR43788:SF8">
    <property type="entry name" value="DNA-BINDING PROTEIN SMUBP-2"/>
    <property type="match status" value="1"/>
</dbReference>
<evidence type="ECO:0000256" key="12">
    <source>
        <dbReference type="ARBA" id="ARBA00022763"/>
    </source>
</evidence>
<keyword evidence="11" id="KW-0255">Endonuclease</keyword>
<dbReference type="InterPro" id="IPR014808">
    <property type="entry name" value="DNA_replication_fac_Dna2_N"/>
</dbReference>
<dbReference type="FunFam" id="3.40.50.300:FF:001170">
    <property type="entry name" value="DNA replication helicase Dna2"/>
    <property type="match status" value="1"/>
</dbReference>
<feature type="domain" description="DNA2/NAM7 helicase helicase" evidence="26">
    <location>
        <begin position="1168"/>
        <end position="1253"/>
    </location>
</feature>
<reference evidence="28" key="1">
    <citation type="submission" date="2021-06" db="EMBL/GenBank/DDBJ databases">
        <title>Genome Sequence of Mortierella hyaline Strain SCG-10, a Cold-Adapted, Nitrate-Reducing Fungus Isolated from Soil in Minnesota, USA.</title>
        <authorList>
            <person name="Aldossari N."/>
        </authorList>
    </citation>
    <scope>NUCLEOTIDE SEQUENCE</scope>
    <source>
        <strain evidence="28">SCG-10</strain>
    </source>
</reference>
<evidence type="ECO:0000256" key="17">
    <source>
        <dbReference type="ARBA" id="ARBA00023014"/>
    </source>
</evidence>
<feature type="region of interest" description="Disordered" evidence="23">
    <location>
        <begin position="1"/>
        <end position="98"/>
    </location>
</feature>
<evidence type="ECO:0000256" key="15">
    <source>
        <dbReference type="ARBA" id="ARBA00022840"/>
    </source>
</evidence>
<dbReference type="Proteomes" id="UP000707451">
    <property type="component" value="Unassembled WGS sequence"/>
</dbReference>
<evidence type="ECO:0000313" key="29">
    <source>
        <dbReference type="Proteomes" id="UP000707451"/>
    </source>
</evidence>
<evidence type="ECO:0000256" key="2">
    <source>
        <dbReference type="ARBA" id="ARBA00004123"/>
    </source>
</evidence>
<evidence type="ECO:0000256" key="21">
    <source>
        <dbReference type="ARBA" id="ARBA00023268"/>
    </source>
</evidence>
<dbReference type="OrthoDB" id="6513042at2759"/>
<dbReference type="Pfam" id="PF13086">
    <property type="entry name" value="AAA_11"/>
    <property type="match status" value="2"/>
</dbReference>
<comment type="caution">
    <text evidence="28">The sequence shown here is derived from an EMBL/GenBank/DDBJ whole genome shotgun (WGS) entry which is preliminary data.</text>
</comment>
<keyword evidence="6" id="KW-0004">4Fe-4S</keyword>
<accession>A0A9P7XI60</accession>
<keyword evidence="9" id="KW-0479">Metal-binding</keyword>
<dbReference type="FunFam" id="3.40.50.300:FF:000789">
    <property type="entry name" value="DNA replication ATP-dependent helicase/nuclease DNA2"/>
    <property type="match status" value="1"/>
</dbReference>
<dbReference type="GO" id="GO:0004519">
    <property type="term" value="F:endonuclease activity"/>
    <property type="evidence" value="ECO:0007669"/>
    <property type="project" value="UniProtKB-KW"/>
</dbReference>
<keyword evidence="14" id="KW-0347">Helicase</keyword>
<evidence type="ECO:0000256" key="5">
    <source>
        <dbReference type="ARBA" id="ARBA00021516"/>
    </source>
</evidence>
<dbReference type="GO" id="GO:0016787">
    <property type="term" value="F:hydrolase activity"/>
    <property type="evidence" value="ECO:0007669"/>
    <property type="project" value="UniProtKB-KW"/>
</dbReference>
<dbReference type="InterPro" id="IPR011604">
    <property type="entry name" value="PDDEXK-like_dom_sf"/>
</dbReference>
<evidence type="ECO:0000313" key="28">
    <source>
        <dbReference type="EMBL" id="KAG9060918.1"/>
    </source>
</evidence>
<dbReference type="GO" id="GO:0046872">
    <property type="term" value="F:metal ion binding"/>
    <property type="evidence" value="ECO:0007669"/>
    <property type="project" value="UniProtKB-KW"/>
</dbReference>
<feature type="compositionally biased region" description="Low complexity" evidence="23">
    <location>
        <begin position="10"/>
        <end position="23"/>
    </location>
</feature>
<evidence type="ECO:0000259" key="25">
    <source>
        <dbReference type="Pfam" id="PF08696"/>
    </source>
</evidence>
<evidence type="ECO:0000256" key="4">
    <source>
        <dbReference type="ARBA" id="ARBA00012551"/>
    </source>
</evidence>
<name>A0A9P7XI60_9FUNG</name>
<evidence type="ECO:0000259" key="27">
    <source>
        <dbReference type="Pfam" id="PF13087"/>
    </source>
</evidence>
<dbReference type="CDD" id="cd18808">
    <property type="entry name" value="SF1_C_Upf1"/>
    <property type="match status" value="1"/>
</dbReference>
<keyword evidence="19" id="KW-0234">DNA repair</keyword>
<evidence type="ECO:0000256" key="18">
    <source>
        <dbReference type="ARBA" id="ARBA00023125"/>
    </source>
</evidence>
<dbReference type="SUPFAM" id="SSF52540">
    <property type="entry name" value="P-loop containing nucleoside triphosphate hydrolases"/>
    <property type="match status" value="1"/>
</dbReference>
<evidence type="ECO:0000256" key="3">
    <source>
        <dbReference type="ARBA" id="ARBA00007913"/>
    </source>
</evidence>
<feature type="region of interest" description="Disordered" evidence="23">
    <location>
        <begin position="1417"/>
        <end position="1436"/>
    </location>
</feature>
<comment type="catalytic activity">
    <reaction evidence="22">
        <text>ATP + H2O = ADP + phosphate + H(+)</text>
        <dbReference type="Rhea" id="RHEA:13065"/>
        <dbReference type="ChEBI" id="CHEBI:15377"/>
        <dbReference type="ChEBI" id="CHEBI:15378"/>
        <dbReference type="ChEBI" id="CHEBI:30616"/>
        <dbReference type="ChEBI" id="CHEBI:43474"/>
        <dbReference type="ChEBI" id="CHEBI:456216"/>
        <dbReference type="EC" id="3.6.4.12"/>
    </reaction>
</comment>
<feature type="compositionally biased region" description="Basic residues" evidence="23">
    <location>
        <begin position="1632"/>
        <end position="1641"/>
    </location>
</feature>
<keyword evidence="13" id="KW-0378">Hydrolase</keyword>
<evidence type="ECO:0000256" key="22">
    <source>
        <dbReference type="ARBA" id="ARBA00047995"/>
    </source>
</evidence>
<comment type="cofactor">
    <cofactor evidence="1">
        <name>[4Fe-4S] cluster</name>
        <dbReference type="ChEBI" id="CHEBI:49883"/>
    </cofactor>
</comment>
<dbReference type="InterPro" id="IPR022765">
    <property type="entry name" value="Dna2/Cas4_DUF83"/>
</dbReference>
<dbReference type="GO" id="GO:0006281">
    <property type="term" value="P:DNA repair"/>
    <property type="evidence" value="ECO:0007669"/>
    <property type="project" value="UniProtKB-KW"/>
</dbReference>
<dbReference type="GO" id="GO:0017116">
    <property type="term" value="F:single-stranded DNA helicase activity"/>
    <property type="evidence" value="ECO:0007669"/>
    <property type="project" value="InterPro"/>
</dbReference>
<dbReference type="EMBL" id="JAHRHY010000028">
    <property type="protein sequence ID" value="KAG9060918.1"/>
    <property type="molecule type" value="Genomic_DNA"/>
</dbReference>
<proteinExistence type="inferred from homology"/>
<evidence type="ECO:0000256" key="7">
    <source>
        <dbReference type="ARBA" id="ARBA00022705"/>
    </source>
</evidence>
<evidence type="ECO:0000256" key="23">
    <source>
        <dbReference type="SAM" id="MobiDB-lite"/>
    </source>
</evidence>
<keyword evidence="17" id="KW-0411">Iron-sulfur</keyword>
<keyword evidence="16" id="KW-0408">Iron</keyword>
<sequence length="1711" mass="190016">MTNVLKRKANAPAGGNASNGQGAIKKTGNSSLSSFFGKARTQDSTPKDSLAVAPSSVTSSSSTSASKTSSGVQTKAGAPKPPRRVIIYSDEEEVPEPQRKPIKTTVSLKTIVANRTKAVVPPTRPPVKETVPFEKRMPIPSQRQLRDLNQGRPKRTPTGKSRHSVSTIESLGLSPQDSVFWAKTPPSEALKKLERMNTGRSHEEEIASIVGRLYETSSAGTALRAMPRGPKDRIKDMLNTIRGSTAQSDQELEDDMDRPDPASPTKDLVERHRLQSRQGFSRHHSAHELGGSVRRRGRTAPPMANFGAVNAPVWPVSPTQHRNDVLKMIEQINANMSGKADSLKTPPRLGFLSNEATSSSSMANLSERPSAADTMVRTPIRDRISHTQPSPGDFDRFFTDLEMDDNDFAELTQLDESSTSMSSASAVSANMSYISNSLGSVSDKAVSNVRQEFVDMAVGSDVAKDEPGHGDARDRCGTVATVADDKDDPFTDDFDDLGDLGDLEDVFELDDDEVNVKPYIETAKYKRYSVQDIQDDVVDSRWPGLCKVLLALEHQVGVPVKIFLRGLWRPTAVSVGDIIHVIAPHVYPNATQELMLEDAQGLLIVKPDYLVPTSLLAESFTCIRRPIVDTRARKPDESTIPLVHGTILHELFQLSLRNNDFSTEGMQARIEDLIQAHLNDLCLVNESLETAREAFSQWITSCQDWARRYLRSTPSYEGTMEEMTNQGSHGGTNLVCIDKLLDIEENIWSPMFGLKGKIDASIQVVLKTVNSNNAVSDAPAQTLVVPFELKTGKKSNVLSHRAQTMLYTLLMTDRYDVDVQWGLLLYLKTGEFIRVPAPRDEIRTILMQRNDMAIHEQAKLTLPPMLQRKQFCGRCFSQSSCTVLHKLLEGGTTETAGIGPLFDEVTDHLNDTHAAFFKHWDRLLSLEQGDVTKFQSQIWSMLSADRQATGNCFSNLVLLENRPNSAIDPVGSRDDPPVVSERFAKYRYRFKIGTPFLSVSQQSLSQTLRVGNSLLSSNISVGDPIVLSSEGQHYALAIGQVLDLSLSEVSVGLDRPLQGPPIRLDKYDSERNQLYRGLIEYEEPASSSTSSALSHQGDYHEALSKGKITFRIDKDEMAAGLNRARGNLVQLFRADRDGGDAKRRHLVVELERPKFMPVNDYHCDNLSLNDNQKNAIETVLAATDYALILGMPGTGKTTTIAEIIHTLVKRGKTVLLTSYTHSAVDNVLLKLAPEIKTVRLGNKDKVHRDIQKLVPDFSEAPLNTVQGIHFFYEQCQVVGTTCLGIGDPLFTEKRFDYCIVDEASQITLPACIGPIRYADVFVLVGDHNQLPPLVKNVEAKKDGFDISLFKILSDAHPEAVVSLTYQYRMNKDVMLLSNMLVYDNRLKCANDEVANKVLEIPDMDKFRKHCHLEVFQDQQEDQQQPQPDNSHLTHPQCLGHSTDTPCWLEQALDPQRSVIFIDTDLVPAHEVQVGNSTQNPTEALFIQQLTEALISGGVSEDDIGIISVLRAQLKILSRLLRSRPQLDIHTVDRYQGKDKECVIVSLVRSNAEQHVGELLKDWRRINVAFTRAKRKLVVFGSRHTLQGSPIFAQFLELMEQQDWIMSLTPMTQYQHANLLHRNQMSTITSPRGKSRRGRHQHQHLEDVDEENKENVDILTRAGSMTAASSGIDGNVAALPQSPVSPQRKVFRAKANVALKGMPVTQNILDSV</sequence>
<evidence type="ECO:0000256" key="6">
    <source>
        <dbReference type="ARBA" id="ARBA00022485"/>
    </source>
</evidence>
<feature type="compositionally biased region" description="Low complexity" evidence="23">
    <location>
        <begin position="49"/>
        <end position="72"/>
    </location>
</feature>